<dbReference type="AlphaFoldDB" id="A0A561C827"/>
<dbReference type="Pfam" id="PF04993">
    <property type="entry name" value="TfoX_N"/>
    <property type="match status" value="1"/>
</dbReference>
<dbReference type="OrthoDB" id="8687154at2"/>
<proteinExistence type="predicted"/>
<organism evidence="2 3">
    <name type="scientific">Variovorax beijingensis</name>
    <dbReference type="NCBI Taxonomy" id="2496117"/>
    <lineage>
        <taxon>Bacteria</taxon>
        <taxon>Pseudomonadati</taxon>
        <taxon>Pseudomonadota</taxon>
        <taxon>Betaproteobacteria</taxon>
        <taxon>Burkholderiales</taxon>
        <taxon>Comamonadaceae</taxon>
        <taxon>Variovorax</taxon>
    </lineage>
</organism>
<dbReference type="Proteomes" id="UP000319722">
    <property type="component" value="Unassembled WGS sequence"/>
</dbReference>
<dbReference type="Gene3D" id="3.30.1460.30">
    <property type="entry name" value="YgaC/TfoX-N like chaperone"/>
    <property type="match status" value="1"/>
</dbReference>
<evidence type="ECO:0000313" key="3">
    <source>
        <dbReference type="Proteomes" id="UP000319722"/>
    </source>
</evidence>
<protein>
    <submittedName>
        <fullName evidence="2">DNA transformation protein</fullName>
    </submittedName>
</protein>
<dbReference type="InterPro" id="IPR007076">
    <property type="entry name" value="TfoX_N"/>
</dbReference>
<feature type="domain" description="TfoX N-terminal" evidence="1">
    <location>
        <begin position="15"/>
        <end position="107"/>
    </location>
</feature>
<reference evidence="2 3" key="1">
    <citation type="submission" date="2019-06" db="EMBL/GenBank/DDBJ databases">
        <title>Sorghum-associated microbial communities from plants grown in Nebraska, USA.</title>
        <authorList>
            <person name="Schachtman D."/>
        </authorList>
    </citation>
    <scope>NUCLEOTIDE SEQUENCE [LARGE SCALE GENOMIC DNA]</scope>
    <source>
        <strain evidence="2 3">T529</strain>
    </source>
</reference>
<name>A0A561C827_9BURK</name>
<evidence type="ECO:0000259" key="1">
    <source>
        <dbReference type="Pfam" id="PF04993"/>
    </source>
</evidence>
<dbReference type="EMBL" id="VIVL01000003">
    <property type="protein sequence ID" value="TWD87052.1"/>
    <property type="molecule type" value="Genomic_DNA"/>
</dbReference>
<gene>
    <name evidence="2" type="ORF">FB547_10327</name>
</gene>
<dbReference type="InterPro" id="IPR047525">
    <property type="entry name" value="TfoX-like"/>
</dbReference>
<dbReference type="RefSeq" id="WP_145742076.1">
    <property type="nucleotide sequence ID" value="NZ_VIVL01000003.1"/>
</dbReference>
<evidence type="ECO:0000313" key="2">
    <source>
        <dbReference type="EMBL" id="TWD87052.1"/>
    </source>
</evidence>
<dbReference type="SUPFAM" id="SSF159894">
    <property type="entry name" value="YgaC/TfoX-N like"/>
    <property type="match status" value="1"/>
</dbReference>
<dbReference type="PANTHER" id="PTHR36121:SF1">
    <property type="entry name" value="PROTEIN SXY"/>
    <property type="match status" value="1"/>
</dbReference>
<dbReference type="PANTHER" id="PTHR36121">
    <property type="entry name" value="PROTEIN SXY"/>
    <property type="match status" value="1"/>
</dbReference>
<comment type="caution">
    <text evidence="2">The sequence shown here is derived from an EMBL/GenBank/DDBJ whole genome shotgun (WGS) entry which is preliminary data.</text>
</comment>
<sequence>MSQASPQFVDFIVDRLSGIGGITTNRFFGGTGLSAHATQFAMVMGGSLYFVVDENTRPRYEKLGSTCFAYDTRARRVQVRKYFEVPIEIIEDHEALAALARESVLAAQGLKKKKPAGKSA</sequence>
<accession>A0A561C827</accession>